<evidence type="ECO:0000313" key="1">
    <source>
        <dbReference type="EMBL" id="MBR0794795.1"/>
    </source>
</evidence>
<sequence>MKKTALAEMQSYELSLNELGEVAGGDGRPQHLTLSSLQDDFIAMMAAAKAAGEYH</sequence>
<evidence type="ECO:0008006" key="3">
    <source>
        <dbReference type="Google" id="ProtNLM"/>
    </source>
</evidence>
<dbReference type="EMBL" id="JAFCJH010000004">
    <property type="protein sequence ID" value="MBR0794795.1"/>
    <property type="molecule type" value="Genomic_DNA"/>
</dbReference>
<gene>
    <name evidence="1" type="ORF">JQ615_05230</name>
</gene>
<dbReference type="Proteomes" id="UP001315278">
    <property type="component" value="Unassembled WGS sequence"/>
</dbReference>
<evidence type="ECO:0000313" key="2">
    <source>
        <dbReference type="Proteomes" id="UP001315278"/>
    </source>
</evidence>
<name>A0ABS5FDC4_9BRAD</name>
<organism evidence="1 2">
    <name type="scientific">Bradyrhizobium jicamae</name>
    <dbReference type="NCBI Taxonomy" id="280332"/>
    <lineage>
        <taxon>Bacteria</taxon>
        <taxon>Pseudomonadati</taxon>
        <taxon>Pseudomonadota</taxon>
        <taxon>Alphaproteobacteria</taxon>
        <taxon>Hyphomicrobiales</taxon>
        <taxon>Nitrobacteraceae</taxon>
        <taxon>Bradyrhizobium</taxon>
    </lineage>
</organism>
<keyword evidence="2" id="KW-1185">Reference proteome</keyword>
<protein>
    <recommendedName>
        <fullName evidence="3">Bacteriocin</fullName>
    </recommendedName>
</protein>
<comment type="caution">
    <text evidence="1">The sequence shown here is derived from an EMBL/GenBank/DDBJ whole genome shotgun (WGS) entry which is preliminary data.</text>
</comment>
<accession>A0ABS5FDC4</accession>
<proteinExistence type="predicted"/>
<reference evidence="2" key="1">
    <citation type="journal article" date="2021" name="ISME J.">
        <title>Evolutionary origin and ecological implication of a unique nif island in free-living Bradyrhizobium lineages.</title>
        <authorList>
            <person name="Tao J."/>
        </authorList>
    </citation>
    <scope>NUCLEOTIDE SEQUENCE [LARGE SCALE GENOMIC DNA]</scope>
    <source>
        <strain evidence="2">SZCCT0434</strain>
    </source>
</reference>